<dbReference type="PANTHER" id="PTHR33398:SF1">
    <property type="entry name" value="SMALL RIBOSOMAL SUBUNIT PROTEIN BS20C"/>
    <property type="match status" value="1"/>
</dbReference>
<dbReference type="EMBL" id="WSUT01000005">
    <property type="protein sequence ID" value="MWC45161.1"/>
    <property type="molecule type" value="Genomic_DNA"/>
</dbReference>
<dbReference type="EMBL" id="FNBI01000001">
    <property type="protein sequence ID" value="SDE67780.1"/>
    <property type="molecule type" value="Genomic_DNA"/>
</dbReference>
<evidence type="ECO:0000313" key="9">
    <source>
        <dbReference type="EMBL" id="MWC45161.1"/>
    </source>
</evidence>
<evidence type="ECO:0000256" key="5">
    <source>
        <dbReference type="ARBA" id="ARBA00022980"/>
    </source>
</evidence>
<dbReference type="HAMAP" id="MF_00500">
    <property type="entry name" value="Ribosomal_bS20"/>
    <property type="match status" value="1"/>
</dbReference>
<keyword evidence="5 8" id="KW-0689">Ribosomal protein</keyword>
<evidence type="ECO:0000313" key="10">
    <source>
        <dbReference type="EMBL" id="SDE67780.1"/>
    </source>
</evidence>
<name>A0A1G7EVT5_9SPHN</name>
<dbReference type="RefSeq" id="WP_112380963.1">
    <property type="nucleotide sequence ID" value="NZ_CP178397.1"/>
</dbReference>
<comment type="function">
    <text evidence="1 8">Binds directly to 16S ribosomal RNA.</text>
</comment>
<dbReference type="OrthoDB" id="9807974at2"/>
<dbReference type="GO" id="GO:0003735">
    <property type="term" value="F:structural constituent of ribosome"/>
    <property type="evidence" value="ECO:0007669"/>
    <property type="project" value="InterPro"/>
</dbReference>
<evidence type="ECO:0000256" key="7">
    <source>
        <dbReference type="ARBA" id="ARBA00035136"/>
    </source>
</evidence>
<dbReference type="Proteomes" id="UP000323502">
    <property type="component" value="Unassembled WGS sequence"/>
</dbReference>
<keyword evidence="4 8" id="KW-0694">RNA-binding</keyword>
<keyword evidence="11" id="KW-1185">Reference proteome</keyword>
<protein>
    <recommendedName>
        <fullName evidence="7 8">Small ribosomal subunit protein bS20</fullName>
    </recommendedName>
</protein>
<keyword evidence="6 8" id="KW-0687">Ribonucleoprotein</keyword>
<dbReference type="SUPFAM" id="SSF46992">
    <property type="entry name" value="Ribosomal protein S20"/>
    <property type="match status" value="1"/>
</dbReference>
<dbReference type="Pfam" id="PF01649">
    <property type="entry name" value="Ribosomal_S20p"/>
    <property type="match status" value="1"/>
</dbReference>
<dbReference type="PANTHER" id="PTHR33398">
    <property type="entry name" value="30S RIBOSOMAL PROTEIN S20"/>
    <property type="match status" value="1"/>
</dbReference>
<evidence type="ECO:0000313" key="11">
    <source>
        <dbReference type="Proteomes" id="UP000323502"/>
    </source>
</evidence>
<reference evidence="10 11" key="1">
    <citation type="submission" date="2016-10" db="EMBL/GenBank/DDBJ databases">
        <authorList>
            <person name="Varghese N."/>
            <person name="Submissions S."/>
        </authorList>
    </citation>
    <scope>NUCLEOTIDE SEQUENCE [LARGE SCALE GENOMIC DNA]</scope>
    <source>
        <strain evidence="10 11">S7-754</strain>
    </source>
</reference>
<dbReference type="NCBIfam" id="TIGR00029">
    <property type="entry name" value="S20"/>
    <property type="match status" value="1"/>
</dbReference>
<dbReference type="FunFam" id="1.20.58.110:FF:000001">
    <property type="entry name" value="30S ribosomal protein S20"/>
    <property type="match status" value="1"/>
</dbReference>
<evidence type="ECO:0000256" key="3">
    <source>
        <dbReference type="ARBA" id="ARBA00022730"/>
    </source>
</evidence>
<dbReference type="GO" id="GO:0006412">
    <property type="term" value="P:translation"/>
    <property type="evidence" value="ECO:0007669"/>
    <property type="project" value="UniProtKB-UniRule"/>
</dbReference>
<organism evidence="10 11">
    <name type="scientific">Sphingomonas carotinifaciens</name>
    <dbReference type="NCBI Taxonomy" id="1166323"/>
    <lineage>
        <taxon>Bacteria</taxon>
        <taxon>Pseudomonadati</taxon>
        <taxon>Pseudomonadota</taxon>
        <taxon>Alphaproteobacteria</taxon>
        <taxon>Sphingomonadales</taxon>
        <taxon>Sphingomonadaceae</taxon>
        <taxon>Sphingomonas</taxon>
    </lineage>
</organism>
<evidence type="ECO:0000256" key="4">
    <source>
        <dbReference type="ARBA" id="ARBA00022884"/>
    </source>
</evidence>
<dbReference type="GO" id="GO:0015935">
    <property type="term" value="C:small ribosomal subunit"/>
    <property type="evidence" value="ECO:0007669"/>
    <property type="project" value="TreeGrafter"/>
</dbReference>
<evidence type="ECO:0000256" key="1">
    <source>
        <dbReference type="ARBA" id="ARBA00003134"/>
    </source>
</evidence>
<sequence length="87" mass="9387">MANTPQAKKRIRRNDRRAEINGARIGRIRTFVKKVEAALAAGDKPAATTALAAVQPELARGVAKGVLHKNTASRKFSRLTKRLAALA</sequence>
<keyword evidence="3 8" id="KW-0699">rRNA-binding</keyword>
<proteinExistence type="inferred from homology"/>
<comment type="similarity">
    <text evidence="2 8">Belongs to the bacterial ribosomal protein bS20 family.</text>
</comment>
<dbReference type="GO" id="GO:0070181">
    <property type="term" value="F:small ribosomal subunit rRNA binding"/>
    <property type="evidence" value="ECO:0007669"/>
    <property type="project" value="TreeGrafter"/>
</dbReference>
<dbReference type="InterPro" id="IPR036510">
    <property type="entry name" value="Ribosomal_bS20_sf"/>
</dbReference>
<dbReference type="Gene3D" id="1.20.58.110">
    <property type="entry name" value="Ribosomal protein S20"/>
    <property type="match status" value="1"/>
</dbReference>
<evidence type="ECO:0000256" key="8">
    <source>
        <dbReference type="HAMAP-Rule" id="MF_00500"/>
    </source>
</evidence>
<reference evidence="9 12" key="2">
    <citation type="submission" date="2019-12" db="EMBL/GenBank/DDBJ databases">
        <authorList>
            <person name="Zheng J."/>
        </authorList>
    </citation>
    <scope>NUCLEOTIDE SEQUENCE [LARGE SCALE GENOMIC DNA]</scope>
    <source>
        <strain evidence="9 12">DSM 27347</strain>
    </source>
</reference>
<dbReference type="InterPro" id="IPR002583">
    <property type="entry name" value="Ribosomal_bS20"/>
</dbReference>
<accession>A0A1G7EVT5</accession>
<dbReference type="Proteomes" id="UP000436801">
    <property type="component" value="Unassembled WGS sequence"/>
</dbReference>
<evidence type="ECO:0000256" key="2">
    <source>
        <dbReference type="ARBA" id="ARBA00007634"/>
    </source>
</evidence>
<dbReference type="AlphaFoldDB" id="A0A1G7EVT5"/>
<evidence type="ECO:0000256" key="6">
    <source>
        <dbReference type="ARBA" id="ARBA00023274"/>
    </source>
</evidence>
<evidence type="ECO:0000313" key="12">
    <source>
        <dbReference type="Proteomes" id="UP000436801"/>
    </source>
</evidence>
<gene>
    <name evidence="8 9" type="primary">rpsT</name>
    <name evidence="9" type="ORF">GQR91_16210</name>
    <name evidence="10" type="ORF">SAMN05216557_101122</name>
</gene>